<gene>
    <name evidence="2" type="primary">dtnK_5</name>
    <name evidence="2" type="ORF">SDC9_195215</name>
</gene>
<reference evidence="2" key="1">
    <citation type="submission" date="2019-08" db="EMBL/GenBank/DDBJ databases">
        <authorList>
            <person name="Kucharzyk K."/>
            <person name="Murdoch R.W."/>
            <person name="Higgins S."/>
            <person name="Loffler F."/>
        </authorList>
    </citation>
    <scope>NUCLEOTIDE SEQUENCE</scope>
</reference>
<dbReference type="Gene3D" id="3.40.980.20">
    <property type="entry name" value="Four-carbon acid sugar kinase, nucleotide binding domain"/>
    <property type="match status" value="1"/>
</dbReference>
<dbReference type="Pfam" id="PF17042">
    <property type="entry name" value="NBD_C"/>
    <property type="match status" value="1"/>
</dbReference>
<dbReference type="InterPro" id="IPR042213">
    <property type="entry name" value="NBD_C_sf"/>
</dbReference>
<dbReference type="GO" id="GO:0016301">
    <property type="term" value="F:kinase activity"/>
    <property type="evidence" value="ECO:0007669"/>
    <property type="project" value="UniProtKB-KW"/>
</dbReference>
<name>A0A645I9X8_9ZZZZ</name>
<keyword evidence="2" id="KW-0808">Transferase</keyword>
<organism evidence="2">
    <name type="scientific">bioreactor metagenome</name>
    <dbReference type="NCBI Taxonomy" id="1076179"/>
    <lineage>
        <taxon>unclassified sequences</taxon>
        <taxon>metagenomes</taxon>
        <taxon>ecological metagenomes</taxon>
    </lineage>
</organism>
<dbReference type="SUPFAM" id="SSF142764">
    <property type="entry name" value="YgbK-like"/>
    <property type="match status" value="1"/>
</dbReference>
<dbReference type="AlphaFoldDB" id="A0A645I9X8"/>
<dbReference type="EMBL" id="VSSQ01109240">
    <property type="protein sequence ID" value="MPN47612.1"/>
    <property type="molecule type" value="Genomic_DNA"/>
</dbReference>
<dbReference type="InterPro" id="IPR031475">
    <property type="entry name" value="NBD_C"/>
</dbReference>
<proteinExistence type="predicted"/>
<dbReference type="EC" id="2.7.1.219" evidence="2"/>
<feature type="domain" description="Four-carbon acid sugar kinase nucleotide binding" evidence="1">
    <location>
        <begin position="1"/>
        <end position="167"/>
    </location>
</feature>
<evidence type="ECO:0000313" key="2">
    <source>
        <dbReference type="EMBL" id="MPN47612.1"/>
    </source>
</evidence>
<sequence>MVAGSVSSVTRGQIDRLLQDGYQLVEIEVSEYLPWREAQALPLLAQLEERLSQGQKLVIASGYQPEAVERAKQAGAKLGLGAVQVSELIAQMLGWLGANLLNKQEVTGVVLTGGDTAVAVCRALGVTGIHILEEIAPGIPLGLMTTNGGKTLKVVTKAGAFGNPDALVKASHKLQQRM</sequence>
<protein>
    <submittedName>
        <fullName evidence="2">D-threonate kinase</fullName>
        <ecNumber evidence="2">2.7.1.219</ecNumber>
    </submittedName>
</protein>
<evidence type="ECO:0000259" key="1">
    <source>
        <dbReference type="Pfam" id="PF17042"/>
    </source>
</evidence>
<comment type="caution">
    <text evidence="2">The sequence shown here is derived from an EMBL/GenBank/DDBJ whole genome shotgun (WGS) entry which is preliminary data.</text>
</comment>
<accession>A0A645I9X8</accession>
<keyword evidence="2" id="KW-0418">Kinase</keyword>